<evidence type="ECO:0000256" key="3">
    <source>
        <dbReference type="ARBA" id="ARBA00023163"/>
    </source>
</evidence>
<evidence type="ECO:0000313" key="6">
    <source>
        <dbReference type="Proteomes" id="UP001497602"/>
    </source>
</evidence>
<dbReference type="Proteomes" id="UP001497602">
    <property type="component" value="Unassembled WGS sequence"/>
</dbReference>
<dbReference type="PANTHER" id="PTHR30146">
    <property type="entry name" value="LACI-RELATED TRANSCRIPTIONAL REPRESSOR"/>
    <property type="match status" value="1"/>
</dbReference>
<sequence>MKRLTIKDLAKHLNVSISTVSKALNDSYEISEATKERIRKYAKENNYQPNVTALSLKSRKTKTIGIIIPNMLNYFFAQVFKGIENVASKKGYKIISCISNESYEKEVETIKMLSNGSIDGFILSLAEETIRKNSFKHFQKTIDNGIPIVMFDRVAPNIQCDKVITNDFEATANTVKHLYRIGHKKIAFISTMSDLRIGERRYLGYLQGLEDLNIPLDKNLVINIHEEDYKKYESILTPIFENNTIDSVITTDESSAVASMKVAIRKGLRIPEDFSVISFSNGILARHSSPKMTTVSQHGEIMGETAAEMLINKLEKKKTADSNKNETKVIRTDLVIRESTRPINSN</sequence>
<dbReference type="InterPro" id="IPR028082">
    <property type="entry name" value="Peripla_BP_I"/>
</dbReference>
<comment type="caution">
    <text evidence="5">The sequence shown here is derived from an EMBL/GenBank/DDBJ whole genome shotgun (WGS) entry which is preliminary data.</text>
</comment>
<dbReference type="InterPro" id="IPR010982">
    <property type="entry name" value="Lambda_DNA-bd_dom_sf"/>
</dbReference>
<gene>
    <name evidence="5" type="ORF">T190115A13A_60119</name>
</gene>
<dbReference type="CDD" id="cd06267">
    <property type="entry name" value="PBP1_LacI_sugar_binding-like"/>
    <property type="match status" value="1"/>
</dbReference>
<dbReference type="Pfam" id="PF13377">
    <property type="entry name" value="Peripla_BP_3"/>
    <property type="match status" value="1"/>
</dbReference>
<dbReference type="SMART" id="SM00354">
    <property type="entry name" value="HTH_LACI"/>
    <property type="match status" value="1"/>
</dbReference>
<evidence type="ECO:0000259" key="4">
    <source>
        <dbReference type="PROSITE" id="PS50932"/>
    </source>
</evidence>
<dbReference type="PANTHER" id="PTHR30146:SF109">
    <property type="entry name" value="HTH-TYPE TRANSCRIPTIONAL REGULATOR GALS"/>
    <property type="match status" value="1"/>
</dbReference>
<protein>
    <submittedName>
        <fullName evidence="5">LacI family transcriptional regulator</fullName>
    </submittedName>
</protein>
<keyword evidence="6" id="KW-1185">Reference proteome</keyword>
<dbReference type="CDD" id="cd01392">
    <property type="entry name" value="HTH_LacI"/>
    <property type="match status" value="1"/>
</dbReference>
<reference evidence="5 6" key="1">
    <citation type="submission" date="2024-05" db="EMBL/GenBank/DDBJ databases">
        <authorList>
            <person name="Duchaud E."/>
        </authorList>
    </citation>
    <scope>NUCLEOTIDE SEQUENCE [LARGE SCALE GENOMIC DNA]</scope>
    <source>
        <strain evidence="5">Ena-SAMPLE-TAB-13-05-2024-13:56:06:370-140305</strain>
    </source>
</reference>
<dbReference type="Gene3D" id="3.40.50.2300">
    <property type="match status" value="2"/>
</dbReference>
<evidence type="ECO:0000256" key="1">
    <source>
        <dbReference type="ARBA" id="ARBA00023015"/>
    </source>
</evidence>
<dbReference type="Gene3D" id="1.10.260.40">
    <property type="entry name" value="lambda repressor-like DNA-binding domains"/>
    <property type="match status" value="1"/>
</dbReference>
<dbReference type="Pfam" id="PF00356">
    <property type="entry name" value="LacI"/>
    <property type="match status" value="1"/>
</dbReference>
<dbReference type="InterPro" id="IPR000843">
    <property type="entry name" value="HTH_LacI"/>
</dbReference>
<organism evidence="5 6">
    <name type="scientific">Tenacibaculum vairaonense</name>
    <dbReference type="NCBI Taxonomy" id="3137860"/>
    <lineage>
        <taxon>Bacteria</taxon>
        <taxon>Pseudomonadati</taxon>
        <taxon>Bacteroidota</taxon>
        <taxon>Flavobacteriia</taxon>
        <taxon>Flavobacteriales</taxon>
        <taxon>Flavobacteriaceae</taxon>
        <taxon>Tenacibaculum</taxon>
    </lineage>
</organism>
<dbReference type="RefSeq" id="WP_348703437.1">
    <property type="nucleotide sequence ID" value="NZ_CAXIYA010000011.1"/>
</dbReference>
<keyword evidence="2" id="KW-0238">DNA-binding</keyword>
<accession>A0ABP1FEJ2</accession>
<feature type="domain" description="HTH lacI-type" evidence="4">
    <location>
        <begin position="4"/>
        <end position="58"/>
    </location>
</feature>
<name>A0ABP1FEJ2_9FLAO</name>
<dbReference type="PROSITE" id="PS50932">
    <property type="entry name" value="HTH_LACI_2"/>
    <property type="match status" value="1"/>
</dbReference>
<dbReference type="EMBL" id="CAXJRC010000043">
    <property type="protein sequence ID" value="CAL2108124.1"/>
    <property type="molecule type" value="Genomic_DNA"/>
</dbReference>
<keyword evidence="1" id="KW-0805">Transcription regulation</keyword>
<evidence type="ECO:0000256" key="2">
    <source>
        <dbReference type="ARBA" id="ARBA00023125"/>
    </source>
</evidence>
<dbReference type="SUPFAM" id="SSF53822">
    <property type="entry name" value="Periplasmic binding protein-like I"/>
    <property type="match status" value="1"/>
</dbReference>
<keyword evidence="3" id="KW-0804">Transcription</keyword>
<dbReference type="SUPFAM" id="SSF47413">
    <property type="entry name" value="lambda repressor-like DNA-binding domains"/>
    <property type="match status" value="1"/>
</dbReference>
<proteinExistence type="predicted"/>
<evidence type="ECO:0000313" key="5">
    <source>
        <dbReference type="EMBL" id="CAL2108124.1"/>
    </source>
</evidence>
<dbReference type="InterPro" id="IPR046335">
    <property type="entry name" value="LacI/GalR-like_sensor"/>
</dbReference>